<protein>
    <recommendedName>
        <fullName evidence="4">Lipoprotein</fullName>
    </recommendedName>
</protein>
<sequence>MKKTTLSLLLAFCLAPAAALAQVGVVVRVAPPAPVVEHYGRAPHPGWVWIPGYHRWDGHRYVWVHGYWAHPPHPGAVWEAHRWEHRNNGWVMVEGHWR</sequence>
<evidence type="ECO:0000313" key="2">
    <source>
        <dbReference type="EMBL" id="SPE22043.1"/>
    </source>
</evidence>
<name>A0A2N9LFX7_9BACT</name>
<dbReference type="InterPro" id="IPR024447">
    <property type="entry name" value="YXWGXW_rpt"/>
</dbReference>
<feature type="chain" id="PRO_5014776819" description="Lipoprotein" evidence="1">
    <location>
        <begin position="22"/>
        <end position="98"/>
    </location>
</feature>
<dbReference type="AlphaFoldDB" id="A0A2N9LFX7"/>
<dbReference type="Proteomes" id="UP000239735">
    <property type="component" value="Unassembled WGS sequence"/>
</dbReference>
<keyword evidence="1" id="KW-0732">Signal</keyword>
<organism evidence="2 3">
    <name type="scientific">Candidatus Sulfuritelmatomonas gaucii</name>
    <dbReference type="NCBI Taxonomy" id="2043161"/>
    <lineage>
        <taxon>Bacteria</taxon>
        <taxon>Pseudomonadati</taxon>
        <taxon>Acidobacteriota</taxon>
        <taxon>Terriglobia</taxon>
        <taxon>Terriglobales</taxon>
        <taxon>Acidobacteriaceae</taxon>
        <taxon>Candidatus Sulfuritelmatomonas</taxon>
    </lineage>
</organism>
<dbReference type="OrthoDB" id="121499at2"/>
<dbReference type="Pfam" id="PF12779">
    <property type="entry name" value="WXXGXW"/>
    <property type="match status" value="2"/>
</dbReference>
<gene>
    <name evidence="2" type="ORF">SBA5_330085</name>
</gene>
<proteinExistence type="predicted"/>
<accession>A0A2N9LFX7</accession>
<reference evidence="3" key="1">
    <citation type="submission" date="2018-02" db="EMBL/GenBank/DDBJ databases">
        <authorList>
            <person name="Hausmann B."/>
        </authorList>
    </citation>
    <scope>NUCLEOTIDE SEQUENCE [LARGE SCALE GENOMIC DNA]</scope>
    <source>
        <strain evidence="3">Peat soil MAG SbA5</strain>
    </source>
</reference>
<evidence type="ECO:0000256" key="1">
    <source>
        <dbReference type="SAM" id="SignalP"/>
    </source>
</evidence>
<dbReference type="EMBL" id="OKRB01000090">
    <property type="protein sequence ID" value="SPE22043.1"/>
    <property type="molecule type" value="Genomic_DNA"/>
</dbReference>
<evidence type="ECO:0000313" key="3">
    <source>
        <dbReference type="Proteomes" id="UP000239735"/>
    </source>
</evidence>
<feature type="signal peptide" evidence="1">
    <location>
        <begin position="1"/>
        <end position="21"/>
    </location>
</feature>
<evidence type="ECO:0008006" key="4">
    <source>
        <dbReference type="Google" id="ProtNLM"/>
    </source>
</evidence>